<gene>
    <name evidence="10 11" type="primary">crcB</name>
    <name evidence="10" type="synonym">fluC</name>
    <name evidence="11" type="ORF">E3O44_06740</name>
</gene>
<feature type="transmembrane region" description="Helical" evidence="10">
    <location>
        <begin position="66"/>
        <end position="86"/>
    </location>
</feature>
<keyword evidence="12" id="KW-1185">Reference proteome</keyword>
<keyword evidence="5 10" id="KW-0472">Membrane</keyword>
<evidence type="ECO:0000256" key="4">
    <source>
        <dbReference type="ARBA" id="ARBA00022989"/>
    </source>
</evidence>
<keyword evidence="3 10" id="KW-0812">Transmembrane</keyword>
<feature type="binding site" evidence="10">
    <location>
        <position position="76"/>
    </location>
    <ligand>
        <name>Na(+)</name>
        <dbReference type="ChEBI" id="CHEBI:29101"/>
        <note>structural</note>
    </ligand>
</feature>
<evidence type="ECO:0000313" key="12">
    <source>
        <dbReference type="Proteomes" id="UP000297608"/>
    </source>
</evidence>
<evidence type="ECO:0000256" key="1">
    <source>
        <dbReference type="ARBA" id="ARBA00004651"/>
    </source>
</evidence>
<evidence type="ECO:0000256" key="7">
    <source>
        <dbReference type="ARBA" id="ARBA00035120"/>
    </source>
</evidence>
<feature type="binding site" evidence="10">
    <location>
        <position position="79"/>
    </location>
    <ligand>
        <name>Na(+)</name>
        <dbReference type="ChEBI" id="CHEBI:29101"/>
        <note>structural</note>
    </ligand>
</feature>
<evidence type="ECO:0000256" key="3">
    <source>
        <dbReference type="ARBA" id="ARBA00022692"/>
    </source>
</evidence>
<accession>A0ABY2IBA1</accession>
<dbReference type="Pfam" id="PF02537">
    <property type="entry name" value="CRCB"/>
    <property type="match status" value="1"/>
</dbReference>
<comment type="subcellular location">
    <subcellularLocation>
        <location evidence="1 10">Cell membrane</location>
        <topology evidence="1 10">Multi-pass membrane protein</topology>
    </subcellularLocation>
</comment>
<dbReference type="RefSeq" id="WP_134533807.1">
    <property type="nucleotide sequence ID" value="NZ_SOFG01000011.1"/>
</dbReference>
<name>A0ABY2IBA1_9MICO</name>
<evidence type="ECO:0000313" key="11">
    <source>
        <dbReference type="EMBL" id="TFB86858.1"/>
    </source>
</evidence>
<feature type="transmembrane region" description="Helical" evidence="10">
    <location>
        <begin position="98"/>
        <end position="123"/>
    </location>
</feature>
<dbReference type="InterPro" id="IPR003691">
    <property type="entry name" value="FluC"/>
</dbReference>
<evidence type="ECO:0000256" key="2">
    <source>
        <dbReference type="ARBA" id="ARBA00022475"/>
    </source>
</evidence>
<keyword evidence="2 10" id="KW-1003">Cell membrane</keyword>
<dbReference type="HAMAP" id="MF_00454">
    <property type="entry name" value="FluC"/>
    <property type="match status" value="1"/>
</dbReference>
<comment type="activity regulation">
    <text evidence="10">Na(+) is not transported, but it plays an essential structural role and its presence is essential for fluoride channel function.</text>
</comment>
<dbReference type="PANTHER" id="PTHR28259">
    <property type="entry name" value="FLUORIDE EXPORT PROTEIN 1-RELATED"/>
    <property type="match status" value="1"/>
</dbReference>
<dbReference type="EMBL" id="SOFG01000011">
    <property type="protein sequence ID" value="TFB86858.1"/>
    <property type="molecule type" value="Genomic_DNA"/>
</dbReference>
<comment type="caution">
    <text evidence="11">The sequence shown here is derived from an EMBL/GenBank/DDBJ whole genome shotgun (WGS) entry which is preliminary data.</text>
</comment>
<keyword evidence="10" id="KW-0915">Sodium</keyword>
<comment type="catalytic activity">
    <reaction evidence="8">
        <text>fluoride(in) = fluoride(out)</text>
        <dbReference type="Rhea" id="RHEA:76159"/>
        <dbReference type="ChEBI" id="CHEBI:17051"/>
    </reaction>
    <physiologicalReaction direction="left-to-right" evidence="8">
        <dbReference type="Rhea" id="RHEA:76160"/>
    </physiologicalReaction>
</comment>
<evidence type="ECO:0000256" key="8">
    <source>
        <dbReference type="ARBA" id="ARBA00035585"/>
    </source>
</evidence>
<dbReference type="NCBIfam" id="TIGR00494">
    <property type="entry name" value="crcB"/>
    <property type="match status" value="1"/>
</dbReference>
<keyword evidence="10" id="KW-0479">Metal-binding</keyword>
<comment type="function">
    <text evidence="9 10">Fluoride-specific ion channel. Important for reducing fluoride concentration in the cell, thus reducing its toxicity.</text>
</comment>
<sequence length="125" mass="12743">MTPLVFAGLSLAGGVGAALRLLIDGLLRARVRTTLPVGTFAINLTGSLLLGLITGLTLNSLLPEELHLILGGGLMGGFTTFSTASFETVRLAQDRRYLAALANGLGMLIAAAAAAGLGLWIGVQL</sequence>
<protein>
    <recommendedName>
        <fullName evidence="10">Fluoride-specific ion channel FluC</fullName>
    </recommendedName>
</protein>
<reference evidence="11 12" key="1">
    <citation type="submission" date="2019-03" db="EMBL/GenBank/DDBJ databases">
        <title>Genomics of glacier-inhabiting Cryobacterium strains.</title>
        <authorList>
            <person name="Liu Q."/>
            <person name="Xin Y.-H."/>
        </authorList>
    </citation>
    <scope>NUCLEOTIDE SEQUENCE [LARGE SCALE GENOMIC DNA]</scope>
    <source>
        <strain evidence="11 12">MDB2-B</strain>
    </source>
</reference>
<feature type="transmembrane region" description="Helical" evidence="10">
    <location>
        <begin position="35"/>
        <end position="54"/>
    </location>
</feature>
<evidence type="ECO:0000256" key="6">
    <source>
        <dbReference type="ARBA" id="ARBA00023303"/>
    </source>
</evidence>
<feature type="transmembrane region" description="Helical" evidence="10">
    <location>
        <begin position="6"/>
        <end position="23"/>
    </location>
</feature>
<dbReference type="NCBIfam" id="NF010824">
    <property type="entry name" value="PRK14228.1"/>
    <property type="match status" value="1"/>
</dbReference>
<dbReference type="Proteomes" id="UP000297608">
    <property type="component" value="Unassembled WGS sequence"/>
</dbReference>
<evidence type="ECO:0000256" key="9">
    <source>
        <dbReference type="ARBA" id="ARBA00049940"/>
    </source>
</evidence>
<dbReference type="PANTHER" id="PTHR28259:SF1">
    <property type="entry name" value="FLUORIDE EXPORT PROTEIN 1-RELATED"/>
    <property type="match status" value="1"/>
</dbReference>
<keyword evidence="4 10" id="KW-1133">Transmembrane helix</keyword>
<proteinExistence type="inferred from homology"/>
<comment type="similarity">
    <text evidence="7 10">Belongs to the fluoride channel Fluc/FEX (TC 1.A.43) family.</text>
</comment>
<evidence type="ECO:0000256" key="10">
    <source>
        <dbReference type="HAMAP-Rule" id="MF_00454"/>
    </source>
</evidence>
<keyword evidence="6 10" id="KW-0407">Ion channel</keyword>
<keyword evidence="10" id="KW-0406">Ion transport</keyword>
<evidence type="ECO:0000256" key="5">
    <source>
        <dbReference type="ARBA" id="ARBA00023136"/>
    </source>
</evidence>
<organism evidence="11 12">
    <name type="scientific">Cryobacterium algoricola</name>
    <dbReference type="NCBI Taxonomy" id="1259183"/>
    <lineage>
        <taxon>Bacteria</taxon>
        <taxon>Bacillati</taxon>
        <taxon>Actinomycetota</taxon>
        <taxon>Actinomycetes</taxon>
        <taxon>Micrococcales</taxon>
        <taxon>Microbacteriaceae</taxon>
        <taxon>Cryobacterium</taxon>
    </lineage>
</organism>
<keyword evidence="10" id="KW-0813">Transport</keyword>